<sequence>MLKYSLKIMLLVLGINVFSVSVQAEVKGLASELAVFEPYLGTWQADFPVAEGQAPMQDVSRWERALNGTAIRTLHSINNGMYGGESLIFWDKSQNSVVFYYFTTAGFYTQGRIDILESGEFVAYEEVTGSQEGITQVKSTSRLDHTQMHVATQYLKNGQWTEPELRTYQRSTLPVVFK</sequence>
<organism evidence="1 2">
    <name type="scientific">Pseudoalteromonas ulvae</name>
    <dbReference type="NCBI Taxonomy" id="107327"/>
    <lineage>
        <taxon>Bacteria</taxon>
        <taxon>Pseudomonadati</taxon>
        <taxon>Pseudomonadota</taxon>
        <taxon>Gammaproteobacteria</taxon>
        <taxon>Alteromonadales</taxon>
        <taxon>Pseudoalteromonadaceae</taxon>
        <taxon>Pseudoalteromonas</taxon>
    </lineage>
</organism>
<reference evidence="1 2" key="1">
    <citation type="submission" date="2017-02" db="EMBL/GenBank/DDBJ databases">
        <title>Pseudoalteromonas ulvae TC14 Genome.</title>
        <authorList>
            <person name="Molmeret M."/>
        </authorList>
    </citation>
    <scope>NUCLEOTIDE SEQUENCE [LARGE SCALE GENOMIC DNA]</scope>
    <source>
        <strain evidence="1">TC14</strain>
    </source>
</reference>
<evidence type="ECO:0000313" key="1">
    <source>
        <dbReference type="EMBL" id="OUL56275.1"/>
    </source>
</evidence>
<evidence type="ECO:0008006" key="3">
    <source>
        <dbReference type="Google" id="ProtNLM"/>
    </source>
</evidence>
<dbReference type="Proteomes" id="UP000194841">
    <property type="component" value="Unassembled WGS sequence"/>
</dbReference>
<accession>A0A2D0A0Q7</accession>
<name>A0A2D0A0Q7_PSEDV</name>
<gene>
    <name evidence="1" type="ORF">B1199_19395</name>
</gene>
<comment type="caution">
    <text evidence="1">The sequence shown here is derived from an EMBL/GenBank/DDBJ whole genome shotgun (WGS) entry which is preliminary data.</text>
</comment>
<protein>
    <recommendedName>
        <fullName evidence="3">Secreted protein</fullName>
    </recommendedName>
</protein>
<dbReference type="EMBL" id="MWPV01000007">
    <property type="protein sequence ID" value="OUL56275.1"/>
    <property type="molecule type" value="Genomic_DNA"/>
</dbReference>
<proteinExistence type="predicted"/>
<evidence type="ECO:0000313" key="2">
    <source>
        <dbReference type="Proteomes" id="UP000194841"/>
    </source>
</evidence>
<keyword evidence="2" id="KW-1185">Reference proteome</keyword>
<dbReference type="OrthoDB" id="7351136at2"/>
<dbReference type="AlphaFoldDB" id="A0A2D0A0Q7"/>